<feature type="transmembrane region" description="Helical" evidence="5">
    <location>
        <begin position="76"/>
        <end position="93"/>
    </location>
</feature>
<dbReference type="GO" id="GO:0022857">
    <property type="term" value="F:transmembrane transporter activity"/>
    <property type="evidence" value="ECO:0007669"/>
    <property type="project" value="InterPro"/>
</dbReference>
<keyword evidence="3 5" id="KW-1133">Transmembrane helix</keyword>
<dbReference type="InterPro" id="IPR011701">
    <property type="entry name" value="MFS"/>
</dbReference>
<feature type="transmembrane region" description="Helical" evidence="5">
    <location>
        <begin position="99"/>
        <end position="123"/>
    </location>
</feature>
<proteinExistence type="predicted"/>
<feature type="transmembrane region" description="Helical" evidence="5">
    <location>
        <begin position="15"/>
        <end position="37"/>
    </location>
</feature>
<comment type="caution">
    <text evidence="7">The sequence shown here is derived from an EMBL/GenBank/DDBJ whole genome shotgun (WGS) entry which is preliminary data.</text>
</comment>
<dbReference type="InterPro" id="IPR020846">
    <property type="entry name" value="MFS_dom"/>
</dbReference>
<feature type="transmembrane region" description="Helical" evidence="5">
    <location>
        <begin position="143"/>
        <end position="162"/>
    </location>
</feature>
<dbReference type="AlphaFoldDB" id="A0A832ZAR0"/>
<evidence type="ECO:0000256" key="2">
    <source>
        <dbReference type="ARBA" id="ARBA00022692"/>
    </source>
</evidence>
<reference evidence="7" key="1">
    <citation type="journal article" date="2020" name="ISME J.">
        <title>Gammaproteobacteria mediating utilization of methyl-, sulfur- and petroleum organic compounds in deep ocean hydrothermal plumes.</title>
        <authorList>
            <person name="Zhou Z."/>
            <person name="Liu Y."/>
            <person name="Pan J."/>
            <person name="Cron B.R."/>
            <person name="Toner B.M."/>
            <person name="Anantharaman K."/>
            <person name="Breier J.A."/>
            <person name="Dick G.J."/>
            <person name="Li M."/>
        </authorList>
    </citation>
    <scope>NUCLEOTIDE SEQUENCE</scope>
    <source>
        <strain evidence="7">SZUA-1451</strain>
    </source>
</reference>
<dbReference type="InterPro" id="IPR005829">
    <property type="entry name" value="Sugar_transporter_CS"/>
</dbReference>
<evidence type="ECO:0000259" key="6">
    <source>
        <dbReference type="PROSITE" id="PS50850"/>
    </source>
</evidence>
<protein>
    <submittedName>
        <fullName evidence="7">MFS transporter</fullName>
    </submittedName>
</protein>
<keyword evidence="4 5" id="KW-0472">Membrane</keyword>
<accession>A0A832ZAR0</accession>
<dbReference type="EMBL" id="DQUG01000189">
    <property type="protein sequence ID" value="HIP75421.1"/>
    <property type="molecule type" value="Genomic_DNA"/>
</dbReference>
<name>A0A832ZAR0_9EURY</name>
<dbReference type="Pfam" id="PF07690">
    <property type="entry name" value="MFS_1"/>
    <property type="match status" value="1"/>
</dbReference>
<dbReference type="InterPro" id="IPR053160">
    <property type="entry name" value="MFS_DHA3_Transporter"/>
</dbReference>
<dbReference type="InterPro" id="IPR036259">
    <property type="entry name" value="MFS_trans_sf"/>
</dbReference>
<feature type="transmembrane region" description="Helical" evidence="5">
    <location>
        <begin position="337"/>
        <end position="361"/>
    </location>
</feature>
<evidence type="ECO:0000313" key="7">
    <source>
        <dbReference type="EMBL" id="HIP75421.1"/>
    </source>
</evidence>
<dbReference type="PANTHER" id="PTHR23530:SF1">
    <property type="entry name" value="PERMEASE, MAJOR FACILITATOR SUPERFAMILY-RELATED"/>
    <property type="match status" value="1"/>
</dbReference>
<dbReference type="Proteomes" id="UP000649326">
    <property type="component" value="Unassembled WGS sequence"/>
</dbReference>
<feature type="domain" description="Major facilitator superfamily (MFS) profile" evidence="6">
    <location>
        <begin position="1"/>
        <end position="391"/>
    </location>
</feature>
<dbReference type="SUPFAM" id="SSF103473">
    <property type="entry name" value="MFS general substrate transporter"/>
    <property type="match status" value="1"/>
</dbReference>
<dbReference type="PROSITE" id="PS50850">
    <property type="entry name" value="MFS"/>
    <property type="match status" value="1"/>
</dbReference>
<feature type="transmembrane region" description="Helical" evidence="5">
    <location>
        <begin position="367"/>
        <end position="388"/>
    </location>
</feature>
<evidence type="ECO:0000256" key="1">
    <source>
        <dbReference type="ARBA" id="ARBA00004141"/>
    </source>
</evidence>
<evidence type="ECO:0000313" key="8">
    <source>
        <dbReference type="Proteomes" id="UP000649326"/>
    </source>
</evidence>
<feature type="transmembrane region" description="Helical" evidence="5">
    <location>
        <begin position="168"/>
        <end position="186"/>
    </location>
</feature>
<evidence type="ECO:0000256" key="4">
    <source>
        <dbReference type="ARBA" id="ARBA00023136"/>
    </source>
</evidence>
<keyword evidence="2 5" id="KW-0812">Transmembrane</keyword>
<dbReference type="PANTHER" id="PTHR23530">
    <property type="entry name" value="TRANSPORT PROTEIN-RELATED"/>
    <property type="match status" value="1"/>
</dbReference>
<evidence type="ECO:0000256" key="5">
    <source>
        <dbReference type="SAM" id="Phobius"/>
    </source>
</evidence>
<feature type="transmembrane region" description="Helical" evidence="5">
    <location>
        <begin position="217"/>
        <end position="239"/>
    </location>
</feature>
<sequence length="391" mass="42219">MGEEHVKKISPEKGYILVSSLGAWMTHLMGPYLTIWLRSLGISFAQIGFFQSVSSLLTLITDFPTGGLADRYGRRLNYAVGTLLFGVSLIIIACSSSFFIIALAFALAGIGSAFMSGTLTPWLYDAIKGDKKRAHTVFSRMRIINGLLGTVAGFVAGTISRYALNLPILLAGICGISASLMALLLLEENYGHGKAKPYGEILKDGLKHIARNRTLHYLLVASFFLSFAGRSFFMFWMVLAKEAGLRESSVGYVYPLLILSTSFGGFVSLRLSRFMDHRKILAITTPLMGLLIIAMGIVKGLLSLLALITLFEITIAIRAPAMITFRNELIPSPIRSTVTSALSTIGGMFSMLANIVVGLIADIFGLGGAYVVSGILALFASLFLTMAIKQS</sequence>
<feature type="transmembrane region" description="Helical" evidence="5">
    <location>
        <begin position="251"/>
        <end position="269"/>
    </location>
</feature>
<gene>
    <name evidence="7" type="ORF">EYH13_04715</name>
</gene>
<dbReference type="PROSITE" id="PS00216">
    <property type="entry name" value="SUGAR_TRANSPORT_1"/>
    <property type="match status" value="1"/>
</dbReference>
<evidence type="ECO:0000256" key="3">
    <source>
        <dbReference type="ARBA" id="ARBA00022989"/>
    </source>
</evidence>
<dbReference type="Gene3D" id="1.20.1250.20">
    <property type="entry name" value="MFS general substrate transporter like domains"/>
    <property type="match status" value="1"/>
</dbReference>
<comment type="subcellular location">
    <subcellularLocation>
        <location evidence="1">Membrane</location>
        <topology evidence="1">Multi-pass membrane protein</topology>
    </subcellularLocation>
</comment>
<dbReference type="GO" id="GO:0016020">
    <property type="term" value="C:membrane"/>
    <property type="evidence" value="ECO:0007669"/>
    <property type="project" value="UniProtKB-SubCell"/>
</dbReference>
<organism evidence="7 8">
    <name type="scientific">Thermococcus paralvinellae</name>
    <dbReference type="NCBI Taxonomy" id="582419"/>
    <lineage>
        <taxon>Archaea</taxon>
        <taxon>Methanobacteriati</taxon>
        <taxon>Methanobacteriota</taxon>
        <taxon>Thermococci</taxon>
        <taxon>Thermococcales</taxon>
        <taxon>Thermococcaceae</taxon>
        <taxon>Thermococcus</taxon>
    </lineage>
</organism>